<dbReference type="PROSITE" id="PS50977">
    <property type="entry name" value="HTH_TETR_2"/>
    <property type="match status" value="1"/>
</dbReference>
<keyword evidence="2 4" id="KW-0238">DNA-binding</keyword>
<reference evidence="6" key="1">
    <citation type="submission" date="2021-10" db="EMBL/GenBank/DDBJ databases">
        <title>The diversity and Nitrogen Metabolism of Culturable Nitrate-Utilizing Bacteria Within the Oxygen Minimum Zone of the Changjiang (Yangtze River)Estuary.</title>
        <authorList>
            <person name="Zhang D."/>
            <person name="Zheng J."/>
            <person name="Liu S."/>
            <person name="He W."/>
        </authorList>
    </citation>
    <scope>NUCLEOTIDE SEQUENCE</scope>
    <source>
        <strain evidence="6">FXH-223</strain>
    </source>
</reference>
<dbReference type="RefSeq" id="WP_228233652.1">
    <property type="nucleotide sequence ID" value="NZ_JAJGNA010000006.1"/>
</dbReference>
<keyword evidence="3" id="KW-0804">Transcription</keyword>
<dbReference type="SUPFAM" id="SSF48498">
    <property type="entry name" value="Tetracyclin repressor-like, C-terminal domain"/>
    <property type="match status" value="1"/>
</dbReference>
<organism evidence="6 7">
    <name type="scientific">Alloalcanivorax marinus</name>
    <dbReference type="NCBI Taxonomy" id="1177169"/>
    <lineage>
        <taxon>Bacteria</taxon>
        <taxon>Pseudomonadati</taxon>
        <taxon>Pseudomonadota</taxon>
        <taxon>Gammaproteobacteria</taxon>
        <taxon>Oceanospirillales</taxon>
        <taxon>Alcanivoracaceae</taxon>
        <taxon>Alloalcanivorax</taxon>
    </lineage>
</organism>
<feature type="domain" description="HTH tetR-type" evidence="5">
    <location>
        <begin position="2"/>
        <end position="62"/>
    </location>
</feature>
<keyword evidence="1" id="KW-0805">Transcription regulation</keyword>
<keyword evidence="7" id="KW-1185">Reference proteome</keyword>
<dbReference type="Pfam" id="PF00440">
    <property type="entry name" value="TetR_N"/>
    <property type="match status" value="1"/>
</dbReference>
<evidence type="ECO:0000313" key="6">
    <source>
        <dbReference type="EMBL" id="MCC4308453.1"/>
    </source>
</evidence>
<dbReference type="PANTHER" id="PTHR47506:SF6">
    <property type="entry name" value="HTH-TYPE TRANSCRIPTIONAL REPRESSOR NEMR"/>
    <property type="match status" value="1"/>
</dbReference>
<comment type="caution">
    <text evidence="6">The sequence shown here is derived from an EMBL/GenBank/DDBJ whole genome shotgun (WGS) entry which is preliminary data.</text>
</comment>
<dbReference type="InterPro" id="IPR001647">
    <property type="entry name" value="HTH_TetR"/>
</dbReference>
<dbReference type="Proteomes" id="UP001108027">
    <property type="component" value="Unassembled WGS sequence"/>
</dbReference>
<evidence type="ECO:0000256" key="1">
    <source>
        <dbReference type="ARBA" id="ARBA00023015"/>
    </source>
</evidence>
<accession>A0A9Q3UMF4</accession>
<dbReference type="PANTHER" id="PTHR47506">
    <property type="entry name" value="TRANSCRIPTIONAL REGULATORY PROTEIN"/>
    <property type="match status" value="1"/>
</dbReference>
<dbReference type="Gene3D" id="1.10.357.10">
    <property type="entry name" value="Tetracycline Repressor, domain 2"/>
    <property type="match status" value="1"/>
</dbReference>
<sequence length="190" mass="21671">MNDNRTRLLRAAADLFARKGFHATGMSDLEKATGLGRSSLYHYFSNKEEMLFEITTRYLRELVALGERLLGEEMPAEQRLRRFSRAVMRSVADDLSELTVCFREMHAVTGDNRQALLDLHRQYEGVWARILSAGFDSGEFEQTDTLSVKAVLGMHHYSYLWLRPDGHRSPEAIAESFCDLILNGLKNPDA</sequence>
<evidence type="ECO:0000256" key="3">
    <source>
        <dbReference type="ARBA" id="ARBA00023163"/>
    </source>
</evidence>
<protein>
    <submittedName>
        <fullName evidence="6">TetR/AcrR family transcriptional regulator</fullName>
    </submittedName>
</protein>
<dbReference type="InterPro" id="IPR009057">
    <property type="entry name" value="Homeodomain-like_sf"/>
</dbReference>
<evidence type="ECO:0000259" key="5">
    <source>
        <dbReference type="PROSITE" id="PS50977"/>
    </source>
</evidence>
<name>A0A9Q3UMF4_9GAMM</name>
<dbReference type="Pfam" id="PF17932">
    <property type="entry name" value="TetR_C_24"/>
    <property type="match status" value="1"/>
</dbReference>
<evidence type="ECO:0000313" key="7">
    <source>
        <dbReference type="Proteomes" id="UP001108027"/>
    </source>
</evidence>
<dbReference type="InterPro" id="IPR036271">
    <property type="entry name" value="Tet_transcr_reg_TetR-rel_C_sf"/>
</dbReference>
<dbReference type="PRINTS" id="PR00455">
    <property type="entry name" value="HTHTETR"/>
</dbReference>
<dbReference type="EMBL" id="JAJGNA010000006">
    <property type="protein sequence ID" value="MCC4308453.1"/>
    <property type="molecule type" value="Genomic_DNA"/>
</dbReference>
<evidence type="ECO:0000256" key="4">
    <source>
        <dbReference type="PROSITE-ProRule" id="PRU00335"/>
    </source>
</evidence>
<evidence type="ECO:0000256" key="2">
    <source>
        <dbReference type="ARBA" id="ARBA00023125"/>
    </source>
</evidence>
<dbReference type="AlphaFoldDB" id="A0A9Q3UMF4"/>
<gene>
    <name evidence="6" type="ORF">LL252_07685</name>
</gene>
<dbReference type="SUPFAM" id="SSF46689">
    <property type="entry name" value="Homeodomain-like"/>
    <property type="match status" value="1"/>
</dbReference>
<feature type="DNA-binding region" description="H-T-H motif" evidence="4">
    <location>
        <begin position="25"/>
        <end position="44"/>
    </location>
</feature>
<dbReference type="GO" id="GO:0003677">
    <property type="term" value="F:DNA binding"/>
    <property type="evidence" value="ECO:0007669"/>
    <property type="project" value="UniProtKB-UniRule"/>
</dbReference>
<proteinExistence type="predicted"/>
<dbReference type="Gene3D" id="1.10.10.60">
    <property type="entry name" value="Homeodomain-like"/>
    <property type="match status" value="1"/>
</dbReference>
<dbReference type="InterPro" id="IPR041490">
    <property type="entry name" value="KstR2_TetR_C"/>
</dbReference>